<evidence type="ECO:0000313" key="7">
    <source>
        <dbReference type="Proteomes" id="UP001396334"/>
    </source>
</evidence>
<evidence type="ECO:0000313" key="6">
    <source>
        <dbReference type="EMBL" id="KAK8996836.1"/>
    </source>
</evidence>
<dbReference type="PANTHER" id="PTHR48032:SF12">
    <property type="entry name" value="RRM DOMAIN-CONTAINING PROTEIN"/>
    <property type="match status" value="1"/>
</dbReference>
<feature type="compositionally biased region" description="Low complexity" evidence="4">
    <location>
        <begin position="86"/>
        <end position="115"/>
    </location>
</feature>
<dbReference type="InterPro" id="IPR012677">
    <property type="entry name" value="Nucleotide-bd_a/b_plait_sf"/>
</dbReference>
<dbReference type="Gene3D" id="3.30.70.330">
    <property type="match status" value="2"/>
</dbReference>
<feature type="compositionally biased region" description="Polar residues" evidence="4">
    <location>
        <begin position="116"/>
        <end position="126"/>
    </location>
</feature>
<feature type="region of interest" description="Disordered" evidence="4">
    <location>
        <begin position="381"/>
        <end position="409"/>
    </location>
</feature>
<dbReference type="PROSITE" id="PS50102">
    <property type="entry name" value="RRM"/>
    <property type="match status" value="2"/>
</dbReference>
<evidence type="ECO:0000259" key="5">
    <source>
        <dbReference type="PROSITE" id="PS50102"/>
    </source>
</evidence>
<dbReference type="InterPro" id="IPR035979">
    <property type="entry name" value="RBD_domain_sf"/>
</dbReference>
<sequence length="409" mass="44666">MESDKSKLFVGGISRETSEAILRDHFGKYGTVLSSVVAKDRITKSPRGFAFVLFSDSSSADKALQDTHVILGRTVEVKKAIPRSEQPYPNQHQNQQQQQQQQQQQPHHYPDQQQNSGFSLNGSDAADSNNKFRTKKLFVGGLSATLTEEEFRNYFERFGRITDVVVMHDSFTNRPRGFGFVTFDSEESVENVMQKNFHELNNRLVEVKRAVPKEGSNGRYSNQNMKSGAVRGSPYNGFQAVEVTSNDFGYGIFPGYAPLPVHNPVGDYLYGTGIYGSGYPMVDYSRIGYGVTPATPRSPLYAPVMLGPRVYPPPYGSPSVYPAYMNNGVGLVGAAAGGFNGIIGTRVDGKWNGGNGDQPANDIEPQIEAVNGSAADCSGLKECSGGASGEQDQKSVDEELKPSRVEVSR</sequence>
<dbReference type="SMART" id="SM00360">
    <property type="entry name" value="RRM"/>
    <property type="match status" value="2"/>
</dbReference>
<evidence type="ECO:0000256" key="3">
    <source>
        <dbReference type="PROSITE-ProRule" id="PRU00176"/>
    </source>
</evidence>
<feature type="compositionally biased region" description="Basic and acidic residues" evidence="4">
    <location>
        <begin position="391"/>
        <end position="409"/>
    </location>
</feature>
<feature type="region of interest" description="Disordered" evidence="4">
    <location>
        <begin position="85"/>
        <end position="126"/>
    </location>
</feature>
<keyword evidence="1" id="KW-0677">Repeat</keyword>
<keyword evidence="7" id="KW-1185">Reference proteome</keyword>
<proteinExistence type="predicted"/>
<accession>A0ABR2Q838</accession>
<dbReference type="Proteomes" id="UP001396334">
    <property type="component" value="Unassembled WGS sequence"/>
</dbReference>
<dbReference type="EMBL" id="JBBPBN010000043">
    <property type="protein sequence ID" value="KAK8996836.1"/>
    <property type="molecule type" value="Genomic_DNA"/>
</dbReference>
<organism evidence="6 7">
    <name type="scientific">Hibiscus sabdariffa</name>
    <name type="common">roselle</name>
    <dbReference type="NCBI Taxonomy" id="183260"/>
    <lineage>
        <taxon>Eukaryota</taxon>
        <taxon>Viridiplantae</taxon>
        <taxon>Streptophyta</taxon>
        <taxon>Embryophyta</taxon>
        <taxon>Tracheophyta</taxon>
        <taxon>Spermatophyta</taxon>
        <taxon>Magnoliopsida</taxon>
        <taxon>eudicotyledons</taxon>
        <taxon>Gunneridae</taxon>
        <taxon>Pentapetalae</taxon>
        <taxon>rosids</taxon>
        <taxon>malvids</taxon>
        <taxon>Malvales</taxon>
        <taxon>Malvaceae</taxon>
        <taxon>Malvoideae</taxon>
        <taxon>Hibiscus</taxon>
    </lineage>
</organism>
<dbReference type="InterPro" id="IPR000504">
    <property type="entry name" value="RRM_dom"/>
</dbReference>
<gene>
    <name evidence="6" type="ORF">V6N11_020332</name>
</gene>
<dbReference type="CDD" id="cd12330">
    <property type="entry name" value="RRM2_Hrp1p"/>
    <property type="match status" value="1"/>
</dbReference>
<name>A0ABR2Q838_9ROSI</name>
<dbReference type="SUPFAM" id="SSF54928">
    <property type="entry name" value="RNA-binding domain, RBD"/>
    <property type="match status" value="2"/>
</dbReference>
<dbReference type="Pfam" id="PF00076">
    <property type="entry name" value="RRM_1"/>
    <property type="match status" value="2"/>
</dbReference>
<comment type="caution">
    <text evidence="6">The sequence shown here is derived from an EMBL/GenBank/DDBJ whole genome shotgun (WGS) entry which is preliminary data.</text>
</comment>
<reference evidence="6 7" key="1">
    <citation type="journal article" date="2024" name="G3 (Bethesda)">
        <title>Genome assembly of Hibiscus sabdariffa L. provides insights into metabolisms of medicinal natural products.</title>
        <authorList>
            <person name="Kim T."/>
        </authorList>
    </citation>
    <scope>NUCLEOTIDE SEQUENCE [LARGE SCALE GENOMIC DNA]</scope>
    <source>
        <strain evidence="6">TK-2024</strain>
        <tissue evidence="6">Old leaves</tissue>
    </source>
</reference>
<dbReference type="PANTHER" id="PTHR48032">
    <property type="entry name" value="RNA-BINDING PROTEIN MUSASHI HOMOLOG RBP6"/>
    <property type="match status" value="1"/>
</dbReference>
<evidence type="ECO:0000256" key="4">
    <source>
        <dbReference type="SAM" id="MobiDB-lite"/>
    </source>
</evidence>
<keyword evidence="2 3" id="KW-0694">RNA-binding</keyword>
<feature type="domain" description="RRM" evidence="5">
    <location>
        <begin position="135"/>
        <end position="212"/>
    </location>
</feature>
<protein>
    <recommendedName>
        <fullName evidence="5">RRM domain-containing protein</fullName>
    </recommendedName>
</protein>
<evidence type="ECO:0000256" key="1">
    <source>
        <dbReference type="ARBA" id="ARBA00022737"/>
    </source>
</evidence>
<feature type="domain" description="RRM" evidence="5">
    <location>
        <begin position="6"/>
        <end position="82"/>
    </location>
</feature>
<evidence type="ECO:0000256" key="2">
    <source>
        <dbReference type="ARBA" id="ARBA00022884"/>
    </source>
</evidence>